<protein>
    <submittedName>
        <fullName evidence="1">Uncharacterized protein</fullName>
    </submittedName>
</protein>
<name>A0AAY4B145_9TELE</name>
<dbReference type="Proteomes" id="UP000694580">
    <property type="component" value="Chromosome 4"/>
</dbReference>
<accession>A0AAY4B145</accession>
<dbReference type="AlphaFoldDB" id="A0AAY4B145"/>
<reference evidence="1" key="3">
    <citation type="submission" date="2025-09" db="UniProtKB">
        <authorList>
            <consortium name="Ensembl"/>
        </authorList>
    </citation>
    <scope>IDENTIFICATION</scope>
</reference>
<reference evidence="1 2" key="1">
    <citation type="submission" date="2020-06" db="EMBL/GenBank/DDBJ databases">
        <authorList>
            <consortium name="Wellcome Sanger Institute Data Sharing"/>
        </authorList>
    </citation>
    <scope>NUCLEOTIDE SEQUENCE [LARGE SCALE GENOMIC DNA]</scope>
</reference>
<dbReference type="InterPro" id="IPR028019">
    <property type="entry name" value="DUF4508"/>
</dbReference>
<dbReference type="Pfam" id="PF14969">
    <property type="entry name" value="DUF4508"/>
    <property type="match status" value="1"/>
</dbReference>
<keyword evidence="2" id="KW-1185">Reference proteome</keyword>
<sequence>MARDAAPLSYVTLQEQRCVLGWFRGWAAAQRERFLQDLVAKAVPGKVCSLLDQLGAMQVKDRLPSIFECQLRLWSQWFESWSEEERNGFLGSLEETEPSFTARFYNEVAGTAGRD</sequence>
<evidence type="ECO:0000313" key="2">
    <source>
        <dbReference type="Proteomes" id="UP000694580"/>
    </source>
</evidence>
<organism evidence="1 2">
    <name type="scientific">Denticeps clupeoides</name>
    <name type="common">denticle herring</name>
    <dbReference type="NCBI Taxonomy" id="299321"/>
    <lineage>
        <taxon>Eukaryota</taxon>
        <taxon>Metazoa</taxon>
        <taxon>Chordata</taxon>
        <taxon>Craniata</taxon>
        <taxon>Vertebrata</taxon>
        <taxon>Euteleostomi</taxon>
        <taxon>Actinopterygii</taxon>
        <taxon>Neopterygii</taxon>
        <taxon>Teleostei</taxon>
        <taxon>Clupei</taxon>
        <taxon>Clupeiformes</taxon>
        <taxon>Denticipitoidei</taxon>
        <taxon>Denticipitidae</taxon>
        <taxon>Denticeps</taxon>
    </lineage>
</organism>
<dbReference type="PANTHER" id="PTHR16260">
    <property type="entry name" value="SIMILAR TO 1700123O20RIK PROTEIN"/>
    <property type="match status" value="1"/>
</dbReference>
<reference evidence="1" key="2">
    <citation type="submission" date="2025-08" db="UniProtKB">
        <authorList>
            <consortium name="Ensembl"/>
        </authorList>
    </citation>
    <scope>IDENTIFICATION</scope>
</reference>
<gene>
    <name evidence="1" type="primary">C14orf119</name>
</gene>
<evidence type="ECO:0000313" key="1">
    <source>
        <dbReference type="Ensembl" id="ENSDCDP00010014728.1"/>
    </source>
</evidence>
<dbReference type="GeneTree" id="ENSGT00390000007438"/>
<dbReference type="Ensembl" id="ENSDCDT00010015510.1">
    <property type="protein sequence ID" value="ENSDCDP00010014728.1"/>
    <property type="gene ID" value="ENSDCDG00010006714.1"/>
</dbReference>
<dbReference type="PANTHER" id="PTHR16260:SF3">
    <property type="entry name" value="CHROMOSOME 14 OPEN READING FRAME 119-LIKE-RELATED"/>
    <property type="match status" value="1"/>
</dbReference>
<proteinExistence type="predicted"/>